<protein>
    <recommendedName>
        <fullName evidence="7">Tyrosine-protein kinase</fullName>
        <ecNumber evidence="7">2.7.10.2</ecNumber>
    </recommendedName>
</protein>
<dbReference type="SMART" id="SM00252">
    <property type="entry name" value="SH2"/>
    <property type="match status" value="1"/>
</dbReference>
<dbReference type="InterPro" id="IPR035849">
    <property type="entry name" value="Fes/Fps/Fer_SH2"/>
</dbReference>
<keyword evidence="1 7" id="KW-0808">Transferase</keyword>
<sequence length="422" mass="48517">LRDKQVKIKAYLSITPFRGTVSNFHFTHKACRTRQQQFASTKQCRLGLDAQRYAQVDTEEPHLQFEHAQMLQMLNRDDNTEPLNDHHLVDRTELNGYLYYHGMVPTEDVPDLLERDGDFLLRKEQVEKGLLVAALSVRSDGVVKHFVINRSDQGEFYIEKLRAKTIEELVQSHLKSGEPLSRASQAILKRPVPRQEWMLNHEDIVFKQAIRKMGDSVGSSRELRSRLMKEARLLRSLRHQNVGEIYGVALHYSPIILVLEFFSKSLHTHLKQNAGRLPDEEKRRLVCETAAGLAYLAENNCIHRDIAARNCKLNDALEVKISGFSLCEPTREMHDVSNMHIAVKWQAPEVLRDRNFSLKSDVWSFGVLMWEVYSDGAEPYGGMTPSVAKNVILDNEFRMPIPKARSINAQDSTHLFAQLHKQ</sequence>
<dbReference type="InterPro" id="IPR011009">
    <property type="entry name" value="Kinase-like_dom_sf"/>
</dbReference>
<dbReference type="OrthoDB" id="535945at2759"/>
<keyword evidence="2 7" id="KW-0547">Nucleotide-binding</keyword>
<evidence type="ECO:0000313" key="11">
    <source>
        <dbReference type="Proteomes" id="UP000252519"/>
    </source>
</evidence>
<dbReference type="STRING" id="29170.A0A368GNQ8"/>
<dbReference type="Proteomes" id="UP000252519">
    <property type="component" value="Unassembled WGS sequence"/>
</dbReference>
<dbReference type="InterPro" id="IPR020635">
    <property type="entry name" value="Tyr_kinase_cat_dom"/>
</dbReference>
<dbReference type="EMBL" id="JOJR01000105">
    <property type="protein sequence ID" value="RCN45278.1"/>
    <property type="molecule type" value="Genomic_DNA"/>
</dbReference>
<feature type="domain" description="Protein kinase" evidence="9">
    <location>
        <begin position="174"/>
        <end position="422"/>
    </location>
</feature>
<dbReference type="GO" id="GO:0005524">
    <property type="term" value="F:ATP binding"/>
    <property type="evidence" value="ECO:0007669"/>
    <property type="project" value="UniProtKB-KW"/>
</dbReference>
<dbReference type="PRINTS" id="PR00109">
    <property type="entry name" value="TYRKINASE"/>
</dbReference>
<evidence type="ECO:0000256" key="7">
    <source>
        <dbReference type="RuleBase" id="RU362096"/>
    </source>
</evidence>
<name>A0A368GNQ8_ANCCA</name>
<keyword evidence="3 7" id="KW-0418">Kinase</keyword>
<dbReference type="InterPro" id="IPR001245">
    <property type="entry name" value="Ser-Thr/Tyr_kinase_cat_dom"/>
</dbReference>
<dbReference type="InterPro" id="IPR036860">
    <property type="entry name" value="SH2_dom_sf"/>
</dbReference>
<dbReference type="EC" id="2.7.10.2" evidence="7"/>
<feature type="domain" description="SH2" evidence="8">
    <location>
        <begin position="99"/>
        <end position="192"/>
    </location>
</feature>
<dbReference type="SUPFAM" id="SSF55550">
    <property type="entry name" value="SH2 domain"/>
    <property type="match status" value="1"/>
</dbReference>
<keyword evidence="5 7" id="KW-0829">Tyrosine-protein kinase</keyword>
<evidence type="ECO:0000256" key="4">
    <source>
        <dbReference type="ARBA" id="ARBA00022840"/>
    </source>
</evidence>
<dbReference type="InterPro" id="IPR050198">
    <property type="entry name" value="Non-receptor_tyrosine_kinases"/>
</dbReference>
<keyword evidence="6" id="KW-0727">SH2 domain</keyword>
<dbReference type="CDD" id="cd10361">
    <property type="entry name" value="SH2_Fps_family"/>
    <property type="match status" value="1"/>
</dbReference>
<dbReference type="InterPro" id="IPR000980">
    <property type="entry name" value="SH2"/>
</dbReference>
<dbReference type="SMART" id="SM00219">
    <property type="entry name" value="TyrKc"/>
    <property type="match status" value="1"/>
</dbReference>
<dbReference type="GO" id="GO:0004715">
    <property type="term" value="F:non-membrane spanning protein tyrosine kinase activity"/>
    <property type="evidence" value="ECO:0007669"/>
    <property type="project" value="UniProtKB-EC"/>
</dbReference>
<dbReference type="PROSITE" id="PS50011">
    <property type="entry name" value="PROTEIN_KINASE_DOM"/>
    <property type="match status" value="1"/>
</dbReference>
<dbReference type="Pfam" id="PF00017">
    <property type="entry name" value="SH2"/>
    <property type="match status" value="1"/>
</dbReference>
<keyword evidence="4 7" id="KW-0067">ATP-binding</keyword>
<evidence type="ECO:0000259" key="8">
    <source>
        <dbReference type="PROSITE" id="PS50001"/>
    </source>
</evidence>
<dbReference type="Gene3D" id="3.30.505.10">
    <property type="entry name" value="SH2 domain"/>
    <property type="match status" value="1"/>
</dbReference>
<accession>A0A368GNQ8</accession>
<evidence type="ECO:0000256" key="3">
    <source>
        <dbReference type="ARBA" id="ARBA00022777"/>
    </source>
</evidence>
<comment type="catalytic activity">
    <reaction evidence="7">
        <text>L-tyrosyl-[protein] + ATP = O-phospho-L-tyrosyl-[protein] + ADP + H(+)</text>
        <dbReference type="Rhea" id="RHEA:10596"/>
        <dbReference type="Rhea" id="RHEA-COMP:10136"/>
        <dbReference type="Rhea" id="RHEA-COMP:20101"/>
        <dbReference type="ChEBI" id="CHEBI:15378"/>
        <dbReference type="ChEBI" id="CHEBI:30616"/>
        <dbReference type="ChEBI" id="CHEBI:46858"/>
        <dbReference type="ChEBI" id="CHEBI:61978"/>
        <dbReference type="ChEBI" id="CHEBI:456216"/>
        <dbReference type="EC" id="2.7.10.2"/>
    </reaction>
</comment>
<evidence type="ECO:0000259" key="9">
    <source>
        <dbReference type="PROSITE" id="PS50011"/>
    </source>
</evidence>
<organism evidence="10 11">
    <name type="scientific">Ancylostoma caninum</name>
    <name type="common">Dog hookworm</name>
    <dbReference type="NCBI Taxonomy" id="29170"/>
    <lineage>
        <taxon>Eukaryota</taxon>
        <taxon>Metazoa</taxon>
        <taxon>Ecdysozoa</taxon>
        <taxon>Nematoda</taxon>
        <taxon>Chromadorea</taxon>
        <taxon>Rhabditida</taxon>
        <taxon>Rhabditina</taxon>
        <taxon>Rhabditomorpha</taxon>
        <taxon>Strongyloidea</taxon>
        <taxon>Ancylostomatidae</taxon>
        <taxon>Ancylostomatinae</taxon>
        <taxon>Ancylostoma</taxon>
    </lineage>
</organism>
<comment type="similarity">
    <text evidence="7">Belongs to the protein kinase superfamily. Tyr protein kinase family.</text>
</comment>
<dbReference type="PROSITE" id="PS50001">
    <property type="entry name" value="SH2"/>
    <property type="match status" value="1"/>
</dbReference>
<evidence type="ECO:0000256" key="6">
    <source>
        <dbReference type="PROSITE-ProRule" id="PRU00191"/>
    </source>
</evidence>
<evidence type="ECO:0000256" key="2">
    <source>
        <dbReference type="ARBA" id="ARBA00022741"/>
    </source>
</evidence>
<feature type="non-terminal residue" evidence="10">
    <location>
        <position position="1"/>
    </location>
</feature>
<evidence type="ECO:0000256" key="1">
    <source>
        <dbReference type="ARBA" id="ARBA00022679"/>
    </source>
</evidence>
<keyword evidence="11" id="KW-1185">Reference proteome</keyword>
<proteinExistence type="inferred from homology"/>
<dbReference type="PANTHER" id="PTHR24418">
    <property type="entry name" value="TYROSINE-PROTEIN KINASE"/>
    <property type="match status" value="1"/>
</dbReference>
<reference evidence="10 11" key="1">
    <citation type="submission" date="2014-10" db="EMBL/GenBank/DDBJ databases">
        <title>Draft genome of the hookworm Ancylostoma caninum.</title>
        <authorList>
            <person name="Mitreva M."/>
        </authorList>
    </citation>
    <scope>NUCLEOTIDE SEQUENCE [LARGE SCALE GENOMIC DNA]</scope>
    <source>
        <strain evidence="10 11">Baltimore</strain>
    </source>
</reference>
<evidence type="ECO:0000256" key="5">
    <source>
        <dbReference type="ARBA" id="ARBA00023137"/>
    </source>
</evidence>
<dbReference type="Pfam" id="PF07714">
    <property type="entry name" value="PK_Tyr_Ser-Thr"/>
    <property type="match status" value="1"/>
</dbReference>
<dbReference type="AlphaFoldDB" id="A0A368GNQ8"/>
<evidence type="ECO:0000313" key="10">
    <source>
        <dbReference type="EMBL" id="RCN45278.1"/>
    </source>
</evidence>
<gene>
    <name evidence="10" type="ORF">ANCCAN_08674</name>
</gene>
<dbReference type="InterPro" id="IPR000719">
    <property type="entry name" value="Prot_kinase_dom"/>
</dbReference>
<comment type="caution">
    <text evidence="10">The sequence shown here is derived from an EMBL/GenBank/DDBJ whole genome shotgun (WGS) entry which is preliminary data.</text>
</comment>
<dbReference type="SUPFAM" id="SSF56112">
    <property type="entry name" value="Protein kinase-like (PK-like)"/>
    <property type="match status" value="1"/>
</dbReference>
<dbReference type="Gene3D" id="1.10.510.10">
    <property type="entry name" value="Transferase(Phosphotransferase) domain 1"/>
    <property type="match status" value="1"/>
</dbReference>